<gene>
    <name evidence="4" type="ORF">B0H15DRAFT_861540</name>
</gene>
<comment type="caution">
    <text evidence="4">The sequence shown here is derived from an EMBL/GenBank/DDBJ whole genome shotgun (WGS) entry which is preliminary data.</text>
</comment>
<feature type="compositionally biased region" description="Basic and acidic residues" evidence="1">
    <location>
        <begin position="352"/>
        <end position="362"/>
    </location>
</feature>
<feature type="transmembrane region" description="Helical" evidence="2">
    <location>
        <begin position="203"/>
        <end position="222"/>
    </location>
</feature>
<dbReference type="EMBL" id="JARJCN010000071">
    <property type="protein sequence ID" value="KAJ7077695.1"/>
    <property type="molecule type" value="Genomic_DNA"/>
</dbReference>
<dbReference type="Proteomes" id="UP001222325">
    <property type="component" value="Unassembled WGS sequence"/>
</dbReference>
<keyword evidence="5" id="KW-1185">Reference proteome</keyword>
<feature type="region of interest" description="Disordered" evidence="1">
    <location>
        <begin position="319"/>
        <end position="382"/>
    </location>
</feature>
<dbReference type="PANTHER" id="PTHR40465:SF1">
    <property type="entry name" value="DUF6534 DOMAIN-CONTAINING PROTEIN"/>
    <property type="match status" value="1"/>
</dbReference>
<keyword evidence="2" id="KW-1133">Transmembrane helix</keyword>
<evidence type="ECO:0000256" key="2">
    <source>
        <dbReference type="SAM" id="Phobius"/>
    </source>
</evidence>
<reference evidence="4" key="1">
    <citation type="submission" date="2023-03" db="EMBL/GenBank/DDBJ databases">
        <title>Massive genome expansion in bonnet fungi (Mycena s.s.) driven by repeated elements and novel gene families across ecological guilds.</title>
        <authorList>
            <consortium name="Lawrence Berkeley National Laboratory"/>
            <person name="Harder C.B."/>
            <person name="Miyauchi S."/>
            <person name="Viragh M."/>
            <person name="Kuo A."/>
            <person name="Thoen E."/>
            <person name="Andreopoulos B."/>
            <person name="Lu D."/>
            <person name="Skrede I."/>
            <person name="Drula E."/>
            <person name="Henrissat B."/>
            <person name="Morin E."/>
            <person name="Kohler A."/>
            <person name="Barry K."/>
            <person name="LaButti K."/>
            <person name="Morin E."/>
            <person name="Salamov A."/>
            <person name="Lipzen A."/>
            <person name="Mereny Z."/>
            <person name="Hegedus B."/>
            <person name="Baldrian P."/>
            <person name="Stursova M."/>
            <person name="Weitz H."/>
            <person name="Taylor A."/>
            <person name="Grigoriev I.V."/>
            <person name="Nagy L.G."/>
            <person name="Martin F."/>
            <person name="Kauserud H."/>
        </authorList>
    </citation>
    <scope>NUCLEOTIDE SEQUENCE</scope>
    <source>
        <strain evidence="4">CBHHK173m</strain>
    </source>
</reference>
<organism evidence="4 5">
    <name type="scientific">Mycena belliarum</name>
    <dbReference type="NCBI Taxonomy" id="1033014"/>
    <lineage>
        <taxon>Eukaryota</taxon>
        <taxon>Fungi</taxon>
        <taxon>Dikarya</taxon>
        <taxon>Basidiomycota</taxon>
        <taxon>Agaricomycotina</taxon>
        <taxon>Agaricomycetes</taxon>
        <taxon>Agaricomycetidae</taxon>
        <taxon>Agaricales</taxon>
        <taxon>Marasmiineae</taxon>
        <taxon>Mycenaceae</taxon>
        <taxon>Mycena</taxon>
    </lineage>
</organism>
<feature type="transmembrane region" description="Helical" evidence="2">
    <location>
        <begin position="91"/>
        <end position="112"/>
    </location>
</feature>
<dbReference type="InterPro" id="IPR045339">
    <property type="entry name" value="DUF6534"/>
</dbReference>
<feature type="transmembrane region" description="Helical" evidence="2">
    <location>
        <begin position="242"/>
        <end position="264"/>
    </location>
</feature>
<keyword evidence="2" id="KW-0472">Membrane</keyword>
<sequence>MSHCADLYNAQVSLGLCSAAVPPNPHHTTHLMSYQSQDGADPAAAALDYGALVSSQLIGSLLNFFFYGILLIQTYVYRVSFPKDPIALKSLVYVIFFAMTVCICLNAADVQFWFGDGFGDTSRFADAHFARFYAPLMGSIIAMLVQLFFCYRIFVIRPSAWPLSAIIAVIAVAQCAGGVGAGIEALTYINNIPGLQRVILPTIWVVGAAVADILIATVMTLLPSNATSLASARDTLRSLVRITVETNAFTAGTAAIVLGLYVGFPSTTYFLGPALMLPGIYANTLLVTLNNRVLTRMAVHAAAARKATTGPHYISRASQYSGAASAPSVPPRNPDRRTFDSERTAISTRPLSADESRWRSEGKTYPADDESVYTIEDDEKSA</sequence>
<dbReference type="PANTHER" id="PTHR40465">
    <property type="entry name" value="CHROMOSOME 1, WHOLE GENOME SHOTGUN SEQUENCE"/>
    <property type="match status" value="1"/>
</dbReference>
<feature type="transmembrane region" description="Helical" evidence="2">
    <location>
        <begin position="57"/>
        <end position="79"/>
    </location>
</feature>
<feature type="domain" description="DUF6534" evidence="3">
    <location>
        <begin position="208"/>
        <end position="292"/>
    </location>
</feature>
<feature type="transmembrane region" description="Helical" evidence="2">
    <location>
        <begin position="132"/>
        <end position="151"/>
    </location>
</feature>
<keyword evidence="2" id="KW-0812">Transmembrane</keyword>
<accession>A0AAD6TWE1</accession>
<feature type="compositionally biased region" description="Basic and acidic residues" evidence="1">
    <location>
        <begin position="333"/>
        <end position="343"/>
    </location>
</feature>
<feature type="compositionally biased region" description="Acidic residues" evidence="1">
    <location>
        <begin position="367"/>
        <end position="382"/>
    </location>
</feature>
<protein>
    <recommendedName>
        <fullName evidence="3">DUF6534 domain-containing protein</fullName>
    </recommendedName>
</protein>
<feature type="transmembrane region" description="Helical" evidence="2">
    <location>
        <begin position="270"/>
        <end position="289"/>
    </location>
</feature>
<dbReference type="Pfam" id="PF20152">
    <property type="entry name" value="DUF6534"/>
    <property type="match status" value="1"/>
</dbReference>
<proteinExistence type="predicted"/>
<name>A0AAD6TWE1_9AGAR</name>
<evidence type="ECO:0000256" key="1">
    <source>
        <dbReference type="SAM" id="MobiDB-lite"/>
    </source>
</evidence>
<evidence type="ECO:0000259" key="3">
    <source>
        <dbReference type="Pfam" id="PF20152"/>
    </source>
</evidence>
<feature type="transmembrane region" description="Helical" evidence="2">
    <location>
        <begin position="163"/>
        <end position="183"/>
    </location>
</feature>
<evidence type="ECO:0000313" key="5">
    <source>
        <dbReference type="Proteomes" id="UP001222325"/>
    </source>
</evidence>
<evidence type="ECO:0000313" key="4">
    <source>
        <dbReference type="EMBL" id="KAJ7077695.1"/>
    </source>
</evidence>
<dbReference type="AlphaFoldDB" id="A0AAD6TWE1"/>